<reference evidence="2 3" key="1">
    <citation type="submission" date="2019-03" db="EMBL/GenBank/DDBJ databases">
        <title>Genomics of glacier-inhabiting Cryobacterium strains.</title>
        <authorList>
            <person name="Liu Q."/>
            <person name="Xin Y.-H."/>
        </authorList>
    </citation>
    <scope>NUCLEOTIDE SEQUENCE [LARGE SCALE GENOMIC DNA]</scope>
    <source>
        <strain evidence="2 3">Sr59</strain>
    </source>
</reference>
<dbReference type="OrthoDB" id="5119803at2"/>
<name>A0A4R9BRF3_9MICO</name>
<dbReference type="EMBL" id="SOHM01000025">
    <property type="protein sequence ID" value="TFD89406.1"/>
    <property type="molecule type" value="Genomic_DNA"/>
</dbReference>
<evidence type="ECO:0008006" key="4">
    <source>
        <dbReference type="Google" id="ProtNLM"/>
    </source>
</evidence>
<protein>
    <recommendedName>
        <fullName evidence="4">Lipoprotein</fullName>
    </recommendedName>
</protein>
<feature type="signal peptide" evidence="1">
    <location>
        <begin position="1"/>
        <end position="19"/>
    </location>
</feature>
<accession>A0A4R9BRF3</accession>
<feature type="chain" id="PRO_5020805668" description="Lipoprotein" evidence="1">
    <location>
        <begin position="20"/>
        <end position="180"/>
    </location>
</feature>
<dbReference type="Proteomes" id="UP000298468">
    <property type="component" value="Unassembled WGS sequence"/>
</dbReference>
<dbReference type="AlphaFoldDB" id="A0A4R9BRF3"/>
<sequence length="180" mass="19156">MITAACVGGLLLGAAGCTAAPKSAPPSPTSTVVPIFASDEEALAAATEAYANYLRVHDEFWAEDGSSEGEYMSLSTGSAHDGDAKSIEEWRANGWRAVGITTFDSIQLQSVELEDGAQQIRTYLCLDVSQGDVIDSEGLSVAKPDRPLRMPLEVEFEATSSTSVDLKISRSEVWSGENFC</sequence>
<gene>
    <name evidence="2" type="ORF">E3T61_10810</name>
</gene>
<evidence type="ECO:0000313" key="3">
    <source>
        <dbReference type="Proteomes" id="UP000298468"/>
    </source>
</evidence>
<dbReference type="RefSeq" id="WP_134640870.1">
    <property type="nucleotide sequence ID" value="NZ_SOHM01000025.1"/>
</dbReference>
<proteinExistence type="predicted"/>
<keyword evidence="1" id="KW-0732">Signal</keyword>
<keyword evidence="3" id="KW-1185">Reference proteome</keyword>
<comment type="caution">
    <text evidence="2">The sequence shown here is derived from an EMBL/GenBank/DDBJ whole genome shotgun (WGS) entry which is preliminary data.</text>
</comment>
<evidence type="ECO:0000256" key="1">
    <source>
        <dbReference type="SAM" id="SignalP"/>
    </source>
</evidence>
<evidence type="ECO:0000313" key="2">
    <source>
        <dbReference type="EMBL" id="TFD89406.1"/>
    </source>
</evidence>
<organism evidence="2 3">
    <name type="scientific">Cryobacterium lactosi</name>
    <dbReference type="NCBI Taxonomy" id="1259202"/>
    <lineage>
        <taxon>Bacteria</taxon>
        <taxon>Bacillati</taxon>
        <taxon>Actinomycetota</taxon>
        <taxon>Actinomycetes</taxon>
        <taxon>Micrococcales</taxon>
        <taxon>Microbacteriaceae</taxon>
        <taxon>Cryobacterium</taxon>
    </lineage>
</organism>